<protein>
    <submittedName>
        <fullName evidence="1">(Atlantic silverside) hypothetical protein</fullName>
    </submittedName>
</protein>
<evidence type="ECO:0000313" key="2">
    <source>
        <dbReference type="Proteomes" id="UP000677803"/>
    </source>
</evidence>
<evidence type="ECO:0000313" key="1">
    <source>
        <dbReference type="EMBL" id="CAG6022330.1"/>
    </source>
</evidence>
<keyword evidence="2" id="KW-1185">Reference proteome</keyword>
<proteinExistence type="predicted"/>
<dbReference type="AlphaFoldDB" id="A0A8S4BV38"/>
<sequence>MVKGLDDMENRSKRDNIRIINLKEGAEGQSPIQFFEAWLPATLGLGNSSAGKVRIKVGRAHRGLGPRSTRPRPVIIKLHNPRDKQCIMAAVRATPELDYEGQRIFIHQDFSYAVREKRRGFNATCRALIDKGIRFNMRYPATLTLTHEGTEHKFDSPKDAQNFIKALD</sequence>
<dbReference type="OrthoDB" id="10059413at2759"/>
<dbReference type="PANTHER" id="PTHR11505">
    <property type="entry name" value="L1 TRANSPOSABLE ELEMENT-RELATED"/>
    <property type="match status" value="1"/>
</dbReference>
<name>A0A8S4BV38_9TELE</name>
<gene>
    <name evidence="1" type="ORF">MMEN_LOCUS22349</name>
</gene>
<dbReference type="InterPro" id="IPR004244">
    <property type="entry name" value="Transposase_22"/>
</dbReference>
<dbReference type="Gene3D" id="3.30.70.1820">
    <property type="entry name" value="L1 transposable element, RRM domain"/>
    <property type="match status" value="1"/>
</dbReference>
<dbReference type="EMBL" id="CAJRST010041877">
    <property type="protein sequence ID" value="CAG6022330.1"/>
    <property type="molecule type" value="Genomic_DNA"/>
</dbReference>
<organism evidence="1 2">
    <name type="scientific">Menidia menidia</name>
    <name type="common">Atlantic silverside</name>
    <dbReference type="NCBI Taxonomy" id="238744"/>
    <lineage>
        <taxon>Eukaryota</taxon>
        <taxon>Metazoa</taxon>
        <taxon>Chordata</taxon>
        <taxon>Craniata</taxon>
        <taxon>Vertebrata</taxon>
        <taxon>Euteleostomi</taxon>
        <taxon>Actinopterygii</taxon>
        <taxon>Neopterygii</taxon>
        <taxon>Teleostei</taxon>
        <taxon>Neoteleostei</taxon>
        <taxon>Acanthomorphata</taxon>
        <taxon>Ovalentaria</taxon>
        <taxon>Atherinomorphae</taxon>
        <taxon>Atheriniformes</taxon>
        <taxon>Atherinopsidae</taxon>
        <taxon>Menidiinae</taxon>
        <taxon>Menidia</taxon>
    </lineage>
</organism>
<comment type="caution">
    <text evidence="1">The sequence shown here is derived from an EMBL/GenBank/DDBJ whole genome shotgun (WGS) entry which is preliminary data.</text>
</comment>
<dbReference type="Proteomes" id="UP000677803">
    <property type="component" value="Unassembled WGS sequence"/>
</dbReference>
<accession>A0A8S4BV38</accession>
<reference evidence="1" key="1">
    <citation type="submission" date="2021-05" db="EMBL/GenBank/DDBJ databases">
        <authorList>
            <person name="Tigano A."/>
        </authorList>
    </citation>
    <scope>NUCLEOTIDE SEQUENCE</scope>
</reference>